<dbReference type="EMBL" id="JABEOV010000015">
    <property type="protein sequence ID" value="NNG54211.1"/>
    <property type="molecule type" value="Genomic_DNA"/>
</dbReference>
<dbReference type="Proteomes" id="UP000557656">
    <property type="component" value="Unassembled WGS sequence"/>
</dbReference>
<dbReference type="AlphaFoldDB" id="A0A7Y7QXY0"/>
<evidence type="ECO:0000313" key="5">
    <source>
        <dbReference type="Proteomes" id="UP000557656"/>
    </source>
</evidence>
<evidence type="ECO:0000313" key="4">
    <source>
        <dbReference type="Proteomes" id="UP000531581"/>
    </source>
</evidence>
<keyword evidence="1" id="KW-0732">Signal</keyword>
<comment type="caution">
    <text evidence="3">The sequence shown here is derived from an EMBL/GenBank/DDBJ whole genome shotgun (WGS) entry which is preliminary data.</text>
</comment>
<accession>A0A7Y7QXY0</accession>
<dbReference type="EMBL" id="JABYQV010000017">
    <property type="protein sequence ID" value="NVP32648.1"/>
    <property type="molecule type" value="Genomic_DNA"/>
</dbReference>
<dbReference type="Gene3D" id="2.170.130.10">
    <property type="entry name" value="TonB-dependent receptor, plug domain"/>
    <property type="match status" value="1"/>
</dbReference>
<evidence type="ECO:0000313" key="3">
    <source>
        <dbReference type="EMBL" id="NVP32648.1"/>
    </source>
</evidence>
<dbReference type="Gene3D" id="2.60.40.1120">
    <property type="entry name" value="Carboxypeptidase-like, regulatory domain"/>
    <property type="match status" value="1"/>
</dbReference>
<dbReference type="GO" id="GO:0015344">
    <property type="term" value="F:siderophore uptake transmembrane transporter activity"/>
    <property type="evidence" value="ECO:0007669"/>
    <property type="project" value="TreeGrafter"/>
</dbReference>
<dbReference type="Proteomes" id="UP000531581">
    <property type="component" value="Unassembled WGS sequence"/>
</dbReference>
<dbReference type="GO" id="GO:0044718">
    <property type="term" value="P:siderophore transmembrane transport"/>
    <property type="evidence" value="ECO:0007669"/>
    <property type="project" value="TreeGrafter"/>
</dbReference>
<keyword evidence="3" id="KW-0675">Receptor</keyword>
<evidence type="ECO:0000313" key="2">
    <source>
        <dbReference type="EMBL" id="NNG54211.1"/>
    </source>
</evidence>
<dbReference type="PANTHER" id="PTHR30069:SF46">
    <property type="entry name" value="OAR PROTEIN"/>
    <property type="match status" value="1"/>
</dbReference>
<gene>
    <name evidence="2" type="ORF">HKX05_12690</name>
    <name evidence="3" type="ORF">HLV41_16545</name>
</gene>
<evidence type="ECO:0000256" key="1">
    <source>
        <dbReference type="SAM" id="SignalP"/>
    </source>
</evidence>
<dbReference type="RefSeq" id="WP_082795080.1">
    <property type="nucleotide sequence ID" value="NZ_JABEOV010000015.1"/>
</dbReference>
<proteinExistence type="predicted"/>
<dbReference type="Pfam" id="PF13620">
    <property type="entry name" value="CarboxypepD_reg"/>
    <property type="match status" value="1"/>
</dbReference>
<dbReference type="SUPFAM" id="SSF49452">
    <property type="entry name" value="Starch-binding domain-like"/>
    <property type="match status" value="1"/>
</dbReference>
<dbReference type="InterPro" id="IPR037066">
    <property type="entry name" value="Plug_dom_sf"/>
</dbReference>
<dbReference type="GeneID" id="78487106"/>
<dbReference type="GO" id="GO:0030246">
    <property type="term" value="F:carbohydrate binding"/>
    <property type="evidence" value="ECO:0007669"/>
    <property type="project" value="InterPro"/>
</dbReference>
<reference evidence="4 5" key="1">
    <citation type="submission" date="2020-05" db="EMBL/GenBank/DDBJ databases">
        <title>Draft Genome Sequences of Sphingomonas sp. Isolated from the International Space Station.</title>
        <authorList>
            <person name="Bijlani S."/>
            <person name="Singh N.K."/>
            <person name="Mason C.E."/>
            <person name="Wang C.C."/>
            <person name="Venkateswaran K."/>
        </authorList>
    </citation>
    <scope>NUCLEOTIDE SEQUENCE [LARGE SCALE GENOMIC DNA]</scope>
    <source>
        <strain evidence="2 5">IIF7SW-B5</strain>
        <strain evidence="3">ISS-IIF7SWP</strain>
    </source>
</reference>
<dbReference type="InterPro" id="IPR013784">
    <property type="entry name" value="Carb-bd-like_fold"/>
</dbReference>
<dbReference type="PANTHER" id="PTHR30069">
    <property type="entry name" value="TONB-DEPENDENT OUTER MEMBRANE RECEPTOR"/>
    <property type="match status" value="1"/>
</dbReference>
<dbReference type="SUPFAM" id="SSF56935">
    <property type="entry name" value="Porins"/>
    <property type="match status" value="1"/>
</dbReference>
<dbReference type="InterPro" id="IPR039426">
    <property type="entry name" value="TonB-dep_rcpt-like"/>
</dbReference>
<protein>
    <submittedName>
        <fullName evidence="3">TonB-dependent receptor</fullName>
    </submittedName>
</protein>
<feature type="chain" id="PRO_5030513546" evidence="1">
    <location>
        <begin position="39"/>
        <end position="1034"/>
    </location>
</feature>
<name>A0A7Y7QXY0_9SPHN</name>
<sequence length="1034" mass="111555">MRNGSFLRSTLRGGTAAYALAMLGAGVGMVALSAPAAAQDYTTGAITGTVVDAGNKPVAGVKVTLRSLAQNQSRTYTTSATGGFSAVGLTPGQYQLTAEGDAYRTQSDTIQIAPAQESRITVTVTAKDAPANEVIVTGQRIRQDFTKTTTGLNLDVVATAAQLPIARSVTALTLLAPGAVQGAPGFGNVPSLGGSSVAENAYYINGLNITNPDTYVGSARVPFDFYQTVDVQTAGYAAEFGRATGGVINATTKSGSNTPMMAIHGNFDETGLQSSSPNIGTPTNPSNIGRLAHTATQALSIEAGGPIIKDHIFLYGLYQANDIVGKGASPISNNYFRSISTDPFYGGKLDIYATPTQHLEFTMFDTRQTTRTDNYTFTPNASFTGGTPGVYTGSQKYKQGGFNWVGRYTGSITDFFQISGAYGINRDSNDSMPLDTSSYYVIDRRTATTGGLAKTISAQPYSGNAINDTQRKFWRIDGDLRFEILGRHHVRFGLDNEDVSETKITTLNGGLPIQYDYRDIGVRLMYERLGGFVSGNDRAYYVQDSWEPARGLTINLGVRDDEFQQSNLSGQRYLSLKDNIAARVGFSWTPGGDSRFRFIGSYGRYFIPPAMNLGFRGRDLYFREYFAYPTGYTAANFPVDVQTGLPLLNLGPALTTLGGSGYSSNCPTNISAAPGNPVNGQGTCLIFGAGVQDPAAAKMAVGAKPTYEDEFVLGARFRVSELFSVGLTGTYRNLGRVSEDTDFAPFLANYYCNGGANASASQCDFYQNNSAYYIWNPGRSSQTVRDWVDPTKTVTLTGLAFPNPKRQYSSLVFDWKRADDGIWSLQGSITVARSYGNYEGTVKSDAGNGAQSDAGSTQDYDYLGLTDYSTGLLPNDRTFVFKTFGSYHVTDNLSFGTNVLVQSPQRLSCMGYHPTDANAAGYGASSFYCAYGPLNAAGNYTATQPSPRGTGLRTDWVKQIDLSFRYVLPQSLGFNRFVVRADAFNIFNSQPITQRYVQHENQKAGNQYTPDPLYGTPLGYLTPRSVRLGFDILF</sequence>
<feature type="signal peptide" evidence="1">
    <location>
        <begin position="1"/>
        <end position="38"/>
    </location>
</feature>
<dbReference type="GO" id="GO:0009279">
    <property type="term" value="C:cell outer membrane"/>
    <property type="evidence" value="ECO:0007669"/>
    <property type="project" value="TreeGrafter"/>
</dbReference>
<keyword evidence="5" id="KW-1185">Reference proteome</keyword>
<organism evidence="3 4">
    <name type="scientific">Sphingomonas sanguinis</name>
    <dbReference type="NCBI Taxonomy" id="33051"/>
    <lineage>
        <taxon>Bacteria</taxon>
        <taxon>Pseudomonadati</taxon>
        <taxon>Pseudomonadota</taxon>
        <taxon>Alphaproteobacteria</taxon>
        <taxon>Sphingomonadales</taxon>
        <taxon>Sphingomonadaceae</taxon>
        <taxon>Sphingomonas</taxon>
    </lineage>
</organism>